<dbReference type="Pfam" id="PF25976">
    <property type="entry name" value="LpqB_N"/>
    <property type="match status" value="1"/>
</dbReference>
<dbReference type="InterPro" id="IPR018910">
    <property type="entry name" value="LpqB_C"/>
</dbReference>
<dbReference type="SUPFAM" id="SSF82171">
    <property type="entry name" value="DPP6 N-terminal domain-like"/>
    <property type="match status" value="1"/>
</dbReference>
<keyword evidence="5" id="KW-1185">Reference proteome</keyword>
<dbReference type="PROSITE" id="PS51257">
    <property type="entry name" value="PROKAR_LIPOPROTEIN"/>
    <property type="match status" value="1"/>
</dbReference>
<dbReference type="EMBL" id="JAODOR010000011">
    <property type="protein sequence ID" value="MCT9002823.1"/>
    <property type="molecule type" value="Genomic_DNA"/>
</dbReference>
<sequence>MTRARSTPALVSLGILLTVLLTACAGLPTAGPVNAGQAVTEAETDGDFVFIPDGPATDATPQQIVEGFIAAGSGPRGNWDTAREFLAGDFRPIWKPQAGVTVYRPGERTLTEVADDEFVLSVTPVATVDDTGALSTVGDDGEIPLAFTLARQADGQWRITEAADGIVLDLNRFRAVFGSYALMFFDPMWTYLIPDERWFPKTYAATSIAQALVDGAPSPWLDGAVATSFVDGARLAQPAVPVRSGRVAEVSLEEGARSLEPTVLSRMQAQLEASLLTAGITGVDMFVDDQMLAAVPAPARSTRVDTRPLVRTAEAFGFLSGTTVEEIDGLSAALVDTDAVHIDVNADRTAAAVLAPEGAVLEVRGDGTELVLDNRSGLLAPSIDPFGYIWSVPAEAPTAVSAIAPDGTVFQIASAWAGALRIASMRVSRDGTRVAAIVRDGTRDALWVAGILRDRNGVPTALGVPEAMAVLPGTGVQVAWSDAGTLSVLYGLDGATYLWDQPLGGFGSFVRTPDGVTTVAGGNQSGSARLRDAAGDLYVQSGVNWQHLSAGVLVLATQQGSPR</sequence>
<dbReference type="Pfam" id="PF10647">
    <property type="entry name" value="Gmad1"/>
    <property type="match status" value="1"/>
</dbReference>
<dbReference type="RefSeq" id="WP_261607350.1">
    <property type="nucleotide sequence ID" value="NZ_JAODOR010000011.1"/>
</dbReference>
<reference evidence="4 5" key="1">
    <citation type="journal article" date="2024" name="Int. J. Syst. Evol. Microbiol.">
        <title>Microbacterium memoriense sp. nov., a member of the Actinomycetota from marine beach sediment of the north coast of Portugal.</title>
        <authorList>
            <person name="Santos J.D.N.D."/>
            <person name="Klimek D."/>
            <person name="Calusinska M."/>
            <person name="Lobo-da-Cunha A."/>
            <person name="Catita J."/>
            <person name="Goncalves H."/>
            <person name="Gonzalez I."/>
            <person name="Lage O.M."/>
        </authorList>
    </citation>
    <scope>NUCLEOTIDE SEQUENCE [LARGE SCALE GENOMIC DNA]</scope>
    <source>
        <strain evidence="4 5">PMIC_1C1B</strain>
    </source>
</reference>
<evidence type="ECO:0000259" key="2">
    <source>
        <dbReference type="Pfam" id="PF10647"/>
    </source>
</evidence>
<feature type="domain" description="Lipoprotein LpqB C-terminal" evidence="2">
    <location>
        <begin position="319"/>
        <end position="547"/>
    </location>
</feature>
<organism evidence="4 5">
    <name type="scientific">Microbacterium memoriense</name>
    <dbReference type="NCBI Taxonomy" id="2978350"/>
    <lineage>
        <taxon>Bacteria</taxon>
        <taxon>Bacillati</taxon>
        <taxon>Actinomycetota</taxon>
        <taxon>Actinomycetes</taxon>
        <taxon>Micrococcales</taxon>
        <taxon>Microbacteriaceae</taxon>
        <taxon>Microbacterium</taxon>
    </lineage>
</organism>
<dbReference type="Proteomes" id="UP001300496">
    <property type="component" value="Unassembled WGS sequence"/>
</dbReference>
<comment type="caution">
    <text evidence="4">The sequence shown here is derived from an EMBL/GenBank/DDBJ whole genome shotgun (WGS) entry which is preliminary data.</text>
</comment>
<evidence type="ECO:0000313" key="4">
    <source>
        <dbReference type="EMBL" id="MCT9002823.1"/>
    </source>
</evidence>
<proteinExistence type="predicted"/>
<name>A0ABT2PE01_9MICO</name>
<feature type="signal peptide" evidence="1">
    <location>
        <begin position="1"/>
        <end position="35"/>
    </location>
</feature>
<accession>A0ABT2PE01</accession>
<protein>
    <submittedName>
        <fullName evidence="4">LpqB family beta-propeller domain-containing protein</fullName>
    </submittedName>
</protein>
<evidence type="ECO:0000313" key="5">
    <source>
        <dbReference type="Proteomes" id="UP001300496"/>
    </source>
</evidence>
<evidence type="ECO:0000256" key="1">
    <source>
        <dbReference type="SAM" id="SignalP"/>
    </source>
</evidence>
<feature type="domain" description="Lipoprotein LpqB N-terminal" evidence="3">
    <location>
        <begin position="54"/>
        <end position="174"/>
    </location>
</feature>
<evidence type="ECO:0000259" key="3">
    <source>
        <dbReference type="Pfam" id="PF25976"/>
    </source>
</evidence>
<gene>
    <name evidence="4" type="ORF">N4R40_10645</name>
</gene>
<feature type="chain" id="PRO_5047451026" evidence="1">
    <location>
        <begin position="36"/>
        <end position="563"/>
    </location>
</feature>
<keyword evidence="1" id="KW-0732">Signal</keyword>
<dbReference type="InterPro" id="IPR059026">
    <property type="entry name" value="LpqB_N"/>
</dbReference>